<feature type="compositionally biased region" description="Low complexity" evidence="1">
    <location>
        <begin position="99"/>
        <end position="112"/>
    </location>
</feature>
<organism evidence="2 3">
    <name type="scientific">Sistotremastrum niveocremeum HHB9708</name>
    <dbReference type="NCBI Taxonomy" id="1314777"/>
    <lineage>
        <taxon>Eukaryota</taxon>
        <taxon>Fungi</taxon>
        <taxon>Dikarya</taxon>
        <taxon>Basidiomycota</taxon>
        <taxon>Agaricomycotina</taxon>
        <taxon>Agaricomycetes</taxon>
        <taxon>Sistotremastrales</taxon>
        <taxon>Sistotremastraceae</taxon>
        <taxon>Sertulicium</taxon>
        <taxon>Sertulicium niveocremeum</taxon>
    </lineage>
</organism>
<evidence type="ECO:0000256" key="1">
    <source>
        <dbReference type="SAM" id="MobiDB-lite"/>
    </source>
</evidence>
<feature type="compositionally biased region" description="Pro residues" evidence="1">
    <location>
        <begin position="85"/>
        <end position="98"/>
    </location>
</feature>
<name>A0A164STT5_9AGAM</name>
<sequence>MRSYILKLDTIRRELAKQQLHVSDERYVARLLYFLPESWNQIVLLCRSPPRSANEVKRILIEEEESRVRQGIFPEVTVNSRPHEPPAATPEPSNPPASAPKTVPSVSDQSVPDSEEPTGEPTGDLSRAPRRKKRAFCTFCGRNGHKISSCWALEEAHDHQLWSRAFWDGPEILSEGEPLRSGDKFTPAGKPAGLRISPRNSYQNVIIYLCMHVIWSNPTKYQYTQVTLLDELVDLPASARMYCKDYCSTPKLISPIARADGY</sequence>
<keyword evidence="3" id="KW-1185">Reference proteome</keyword>
<accession>A0A164STT5</accession>
<dbReference type="EMBL" id="KV419413">
    <property type="protein sequence ID" value="KZS91796.1"/>
    <property type="molecule type" value="Genomic_DNA"/>
</dbReference>
<dbReference type="AlphaFoldDB" id="A0A164STT5"/>
<reference evidence="2 3" key="1">
    <citation type="journal article" date="2016" name="Mol. Biol. Evol.">
        <title>Comparative Genomics of Early-Diverging Mushroom-Forming Fungi Provides Insights into the Origins of Lignocellulose Decay Capabilities.</title>
        <authorList>
            <person name="Nagy L.G."/>
            <person name="Riley R."/>
            <person name="Tritt A."/>
            <person name="Adam C."/>
            <person name="Daum C."/>
            <person name="Floudas D."/>
            <person name="Sun H."/>
            <person name="Yadav J.S."/>
            <person name="Pangilinan J."/>
            <person name="Larsson K.H."/>
            <person name="Matsuura K."/>
            <person name="Barry K."/>
            <person name="Labutti K."/>
            <person name="Kuo R."/>
            <person name="Ohm R.A."/>
            <person name="Bhattacharya S.S."/>
            <person name="Shirouzu T."/>
            <person name="Yoshinaga Y."/>
            <person name="Martin F.M."/>
            <person name="Grigoriev I.V."/>
            <person name="Hibbett D.S."/>
        </authorList>
    </citation>
    <scope>NUCLEOTIDE SEQUENCE [LARGE SCALE GENOMIC DNA]</scope>
    <source>
        <strain evidence="2 3">HHB9708</strain>
    </source>
</reference>
<proteinExistence type="predicted"/>
<evidence type="ECO:0000313" key="3">
    <source>
        <dbReference type="Proteomes" id="UP000076722"/>
    </source>
</evidence>
<dbReference type="Proteomes" id="UP000076722">
    <property type="component" value="Unassembled WGS sequence"/>
</dbReference>
<dbReference type="Pfam" id="PF14223">
    <property type="entry name" value="Retrotran_gag_2"/>
    <property type="match status" value="1"/>
</dbReference>
<feature type="region of interest" description="Disordered" evidence="1">
    <location>
        <begin position="72"/>
        <end position="129"/>
    </location>
</feature>
<gene>
    <name evidence="2" type="ORF">SISNIDRAFT_467392</name>
</gene>
<protein>
    <submittedName>
        <fullName evidence="2">Uncharacterized protein</fullName>
    </submittedName>
</protein>
<evidence type="ECO:0000313" key="2">
    <source>
        <dbReference type="EMBL" id="KZS91796.1"/>
    </source>
</evidence>